<feature type="transmembrane region" description="Helical" evidence="1">
    <location>
        <begin position="15"/>
        <end position="36"/>
    </location>
</feature>
<name>A0ABQ9YDG1_9EUKA</name>
<keyword evidence="1" id="KW-1133">Transmembrane helix</keyword>
<proteinExistence type="predicted"/>
<evidence type="ECO:0000256" key="1">
    <source>
        <dbReference type="SAM" id="Phobius"/>
    </source>
</evidence>
<reference evidence="2 3" key="1">
    <citation type="journal article" date="2022" name="bioRxiv">
        <title>Genomics of Preaxostyla Flagellates Illuminates Evolutionary Transitions and the Path Towards Mitochondrial Loss.</title>
        <authorList>
            <person name="Novak L.V.F."/>
            <person name="Treitli S.C."/>
            <person name="Pyrih J."/>
            <person name="Halakuc P."/>
            <person name="Pipaliya S.V."/>
            <person name="Vacek V."/>
            <person name="Brzon O."/>
            <person name="Soukal P."/>
            <person name="Eme L."/>
            <person name="Dacks J.B."/>
            <person name="Karnkowska A."/>
            <person name="Elias M."/>
            <person name="Hampl V."/>
        </authorList>
    </citation>
    <scope>NUCLEOTIDE SEQUENCE [LARGE SCALE GENOMIC DNA]</scope>
    <source>
        <strain evidence="2">NAU3</strain>
        <tissue evidence="2">Gut</tissue>
    </source>
</reference>
<keyword evidence="1" id="KW-0812">Transmembrane</keyword>
<keyword evidence="1" id="KW-0472">Membrane</keyword>
<organism evidence="2 3">
    <name type="scientific">Blattamonas nauphoetae</name>
    <dbReference type="NCBI Taxonomy" id="2049346"/>
    <lineage>
        <taxon>Eukaryota</taxon>
        <taxon>Metamonada</taxon>
        <taxon>Preaxostyla</taxon>
        <taxon>Oxymonadida</taxon>
        <taxon>Blattamonas</taxon>
    </lineage>
</organism>
<evidence type="ECO:0000313" key="2">
    <source>
        <dbReference type="EMBL" id="KAK2961730.1"/>
    </source>
</evidence>
<accession>A0ABQ9YDG1</accession>
<keyword evidence="3" id="KW-1185">Reference proteome</keyword>
<protein>
    <submittedName>
        <fullName evidence="2">Uncharacterized protein</fullName>
    </submittedName>
</protein>
<comment type="caution">
    <text evidence="2">The sequence shown here is derived from an EMBL/GenBank/DDBJ whole genome shotgun (WGS) entry which is preliminary data.</text>
</comment>
<dbReference type="EMBL" id="JARBJD010000014">
    <property type="protein sequence ID" value="KAK2961730.1"/>
    <property type="molecule type" value="Genomic_DNA"/>
</dbReference>
<sequence length="139" mass="15696">MRPASIVDFQMNRDALIQIHLSVLVFHSVQILLPLFPTVARNLQTYSDPCQFLSERGITYDLAASGLDEWLDSECNEFASVLHPFLAKSEDNLPQWCIGPVLAKIDQILPQLLVFHPFRLQSEVKLPLLSLGLILTKRG</sequence>
<evidence type="ECO:0000313" key="3">
    <source>
        <dbReference type="Proteomes" id="UP001281761"/>
    </source>
</evidence>
<dbReference type="Proteomes" id="UP001281761">
    <property type="component" value="Unassembled WGS sequence"/>
</dbReference>
<gene>
    <name evidence="2" type="ORF">BLNAU_3167</name>
</gene>